<dbReference type="EMBL" id="CP071793">
    <property type="protein sequence ID" value="QTD52961.1"/>
    <property type="molecule type" value="Genomic_DNA"/>
</dbReference>
<evidence type="ECO:0000256" key="1">
    <source>
        <dbReference type="ARBA" id="ARBA00004996"/>
    </source>
</evidence>
<evidence type="ECO:0000256" key="7">
    <source>
        <dbReference type="ARBA" id="ARBA00022840"/>
    </source>
</evidence>
<dbReference type="Pfam" id="PF13793">
    <property type="entry name" value="Pribosyltran_N"/>
    <property type="match status" value="1"/>
</dbReference>
<keyword evidence="12" id="KW-0963">Cytoplasm</keyword>
<keyword evidence="4 12" id="KW-0545">Nucleotide biosynthesis</keyword>
<protein>
    <recommendedName>
        <fullName evidence="12">Ribose-phosphate pyrophosphokinase</fullName>
        <shortName evidence="12">RPPK</shortName>
        <ecNumber evidence="12">2.7.6.1</ecNumber>
    </recommendedName>
    <alternativeName>
        <fullName evidence="12">5-phospho-D-ribosyl alpha-1-diphosphate synthase</fullName>
    </alternativeName>
    <alternativeName>
        <fullName evidence="12">Phosphoribosyl diphosphate synthase</fullName>
    </alternativeName>
    <alternativeName>
        <fullName evidence="12">Phosphoribosyl pyrophosphate synthase</fullName>
        <shortName evidence="12">P-Rib-PP synthase</shortName>
        <shortName evidence="12">PRPP synthase</shortName>
        <shortName evidence="12">PRPPase</shortName>
    </alternativeName>
</protein>
<evidence type="ECO:0000256" key="8">
    <source>
        <dbReference type="ARBA" id="ARBA00022842"/>
    </source>
</evidence>
<keyword evidence="2 12" id="KW-0808">Transferase</keyword>
<evidence type="ECO:0000256" key="5">
    <source>
        <dbReference type="ARBA" id="ARBA00022741"/>
    </source>
</evidence>
<keyword evidence="15" id="KW-1185">Reference proteome</keyword>
<keyword evidence="8 12" id="KW-0460">Magnesium</keyword>
<evidence type="ECO:0000313" key="15">
    <source>
        <dbReference type="Proteomes" id="UP000663929"/>
    </source>
</evidence>
<evidence type="ECO:0000313" key="14">
    <source>
        <dbReference type="EMBL" id="QTD52961.1"/>
    </source>
</evidence>
<feature type="binding site" evidence="12">
    <location>
        <position position="197"/>
    </location>
    <ligand>
        <name>D-ribose 5-phosphate</name>
        <dbReference type="ChEBI" id="CHEBI:78346"/>
    </ligand>
</feature>
<feature type="binding site" evidence="12">
    <location>
        <begin position="225"/>
        <end position="229"/>
    </location>
    <ligand>
        <name>D-ribose 5-phosphate</name>
        <dbReference type="ChEBI" id="CHEBI:78346"/>
    </ligand>
</feature>
<evidence type="ECO:0000256" key="6">
    <source>
        <dbReference type="ARBA" id="ARBA00022777"/>
    </source>
</evidence>
<evidence type="ECO:0000256" key="12">
    <source>
        <dbReference type="HAMAP-Rule" id="MF_00583"/>
    </source>
</evidence>
<dbReference type="GO" id="GO:0006015">
    <property type="term" value="P:5-phosphoribose 1-diphosphate biosynthetic process"/>
    <property type="evidence" value="ECO:0007669"/>
    <property type="project" value="UniProtKB-UniRule"/>
</dbReference>
<dbReference type="GO" id="GO:0005737">
    <property type="term" value="C:cytoplasm"/>
    <property type="evidence" value="ECO:0007669"/>
    <property type="project" value="UniProtKB-SubCell"/>
</dbReference>
<dbReference type="KEGG" id="scor:J3U87_10880"/>
<comment type="catalytic activity">
    <reaction evidence="9 12">
        <text>D-ribose 5-phosphate + ATP = 5-phospho-alpha-D-ribose 1-diphosphate + AMP + H(+)</text>
        <dbReference type="Rhea" id="RHEA:15609"/>
        <dbReference type="ChEBI" id="CHEBI:15378"/>
        <dbReference type="ChEBI" id="CHEBI:30616"/>
        <dbReference type="ChEBI" id="CHEBI:58017"/>
        <dbReference type="ChEBI" id="CHEBI:78346"/>
        <dbReference type="ChEBI" id="CHEBI:456215"/>
        <dbReference type="EC" id="2.7.6.1"/>
    </reaction>
</comment>
<dbReference type="GO" id="GO:0002189">
    <property type="term" value="C:ribose phosphate diphosphokinase complex"/>
    <property type="evidence" value="ECO:0007669"/>
    <property type="project" value="TreeGrafter"/>
</dbReference>
<dbReference type="PANTHER" id="PTHR10210:SF41">
    <property type="entry name" value="RIBOSE-PHOSPHATE PYROPHOSPHOKINASE 1, CHLOROPLASTIC"/>
    <property type="match status" value="1"/>
</dbReference>
<dbReference type="GO" id="GO:0005524">
    <property type="term" value="F:ATP binding"/>
    <property type="evidence" value="ECO:0007669"/>
    <property type="project" value="UniProtKB-KW"/>
</dbReference>
<dbReference type="NCBIfam" id="NF002320">
    <property type="entry name" value="PRK01259.1"/>
    <property type="match status" value="1"/>
</dbReference>
<comment type="cofactor">
    <cofactor evidence="12">
        <name>Mg(2+)</name>
        <dbReference type="ChEBI" id="CHEBI:18420"/>
    </cofactor>
    <text evidence="12">Binds 2 Mg(2+) ions per subunit.</text>
</comment>
<dbReference type="FunFam" id="3.40.50.2020:FF:000001">
    <property type="entry name" value="Ribose-phosphate pyrophosphokinase"/>
    <property type="match status" value="1"/>
</dbReference>
<dbReference type="InterPro" id="IPR005946">
    <property type="entry name" value="Rib-P_diPkinase"/>
</dbReference>
<dbReference type="InterPro" id="IPR029057">
    <property type="entry name" value="PRTase-like"/>
</dbReference>
<keyword evidence="5 12" id="KW-0547">Nucleotide-binding</keyword>
<evidence type="ECO:0000256" key="9">
    <source>
        <dbReference type="ARBA" id="ARBA00049535"/>
    </source>
</evidence>
<feature type="binding site" evidence="12">
    <location>
        <position position="221"/>
    </location>
    <ligand>
        <name>D-ribose 5-phosphate</name>
        <dbReference type="ChEBI" id="CHEBI:78346"/>
    </ligand>
</feature>
<feature type="binding site" evidence="12">
    <location>
        <begin position="41"/>
        <end position="43"/>
    </location>
    <ligand>
        <name>ATP</name>
        <dbReference type="ChEBI" id="CHEBI:30616"/>
    </ligand>
</feature>
<dbReference type="RefSeq" id="WP_237383059.1">
    <property type="nucleotide sequence ID" value="NZ_CP071793.1"/>
</dbReference>
<comment type="subunit">
    <text evidence="12">Homohexamer.</text>
</comment>
<comment type="subcellular location">
    <subcellularLocation>
        <location evidence="12">Cytoplasm</location>
    </subcellularLocation>
</comment>
<comment type="pathway">
    <text evidence="1 12">Metabolic intermediate biosynthesis; 5-phospho-alpha-D-ribose 1-diphosphate biosynthesis; 5-phospho-alpha-D-ribose 1-diphosphate from D-ribose 5-phosphate (route I): step 1/1.</text>
</comment>
<accession>A0A8A4TV18</accession>
<keyword evidence="3 12" id="KW-0479">Metal-binding</keyword>
<dbReference type="Gene3D" id="3.40.50.2020">
    <property type="match status" value="2"/>
</dbReference>
<evidence type="ECO:0000256" key="10">
    <source>
        <dbReference type="ARBA" id="ARBA00054914"/>
    </source>
</evidence>
<dbReference type="GO" id="GO:0016301">
    <property type="term" value="F:kinase activity"/>
    <property type="evidence" value="ECO:0007669"/>
    <property type="project" value="UniProtKB-KW"/>
</dbReference>
<name>A0A8A4TV18_SULCO</name>
<gene>
    <name evidence="12" type="primary">prs</name>
    <name evidence="14" type="ORF">J3U87_10880</name>
</gene>
<dbReference type="InterPro" id="IPR029099">
    <property type="entry name" value="Pribosyltran_N"/>
</dbReference>
<dbReference type="PANTHER" id="PTHR10210">
    <property type="entry name" value="RIBOSE-PHOSPHATE DIPHOSPHOKINASE FAMILY MEMBER"/>
    <property type="match status" value="1"/>
</dbReference>
<dbReference type="Pfam" id="PF14572">
    <property type="entry name" value="Pribosyl_synth"/>
    <property type="match status" value="1"/>
</dbReference>
<dbReference type="GO" id="GO:0009156">
    <property type="term" value="P:ribonucleoside monophosphate biosynthetic process"/>
    <property type="evidence" value="ECO:0007669"/>
    <property type="project" value="InterPro"/>
</dbReference>
<evidence type="ECO:0000256" key="4">
    <source>
        <dbReference type="ARBA" id="ARBA00022727"/>
    </source>
</evidence>
<dbReference type="InterPro" id="IPR000842">
    <property type="entry name" value="PRib_PP_synth_CS"/>
</dbReference>
<dbReference type="GO" id="GO:0000287">
    <property type="term" value="F:magnesium ion binding"/>
    <property type="evidence" value="ECO:0007669"/>
    <property type="project" value="UniProtKB-UniRule"/>
</dbReference>
<dbReference type="InterPro" id="IPR037515">
    <property type="entry name" value="Rib-P_diPkinase_bac"/>
</dbReference>
<sequence length="315" mass="34319">MKHQAGELLLFSGTSSPALAKKIGDSMNVEIGEMELGRFKDGEVSCQVCENVRGGDVFIVQSTCNPVNDSLMELLIVLDAFKRASASRVTAVIPYFGYARQDRKDKPRVPISAKLVADLLLTAGASRVLTMDLHANQIQGFFDIPVDHLYASRVLLEHIQRLERNFVVVAPDAGGVERARAVAKRLDASLAIVDKRREKANVSKVMHIIGEVRGRDCIIIDDIIDTAGTLTQTAQALVDAGATSVYAACSHPVLSDPAAERIEKSVLKKVFITDSIPLREDLPYRSKLEVVSIAGLLGEAIIRIHEESSISTLFD</sequence>
<comment type="function">
    <text evidence="10 12">Involved in the biosynthesis of the central metabolite phospho-alpha-D-ribosyl-1-pyrophosphate (PRPP) via the transfer of pyrophosphoryl group from ATP to 1-hydroxyl of ribose-5-phosphate (Rib-5-P).</text>
</comment>
<dbReference type="HAMAP" id="MF_00583_B">
    <property type="entry name" value="RibP_PPkinase_B"/>
    <property type="match status" value="1"/>
</dbReference>
<keyword evidence="7 12" id="KW-0067">ATP-binding</keyword>
<dbReference type="NCBIfam" id="TIGR01251">
    <property type="entry name" value="ribP_PPkin"/>
    <property type="match status" value="1"/>
</dbReference>
<feature type="active site" evidence="12">
    <location>
        <position position="195"/>
    </location>
</feature>
<dbReference type="GO" id="GO:0006164">
    <property type="term" value="P:purine nucleotide biosynthetic process"/>
    <property type="evidence" value="ECO:0007669"/>
    <property type="project" value="TreeGrafter"/>
</dbReference>
<feature type="binding site" evidence="12">
    <location>
        <position position="134"/>
    </location>
    <ligand>
        <name>Mg(2+)</name>
        <dbReference type="ChEBI" id="CHEBI:18420"/>
    </ligand>
</feature>
<dbReference type="SUPFAM" id="SSF53271">
    <property type="entry name" value="PRTase-like"/>
    <property type="match status" value="1"/>
</dbReference>
<dbReference type="InterPro" id="IPR000836">
    <property type="entry name" value="PRTase_dom"/>
</dbReference>
<evidence type="ECO:0000259" key="13">
    <source>
        <dbReference type="Pfam" id="PF13793"/>
    </source>
</evidence>
<feature type="binding site" evidence="12">
    <location>
        <begin position="100"/>
        <end position="101"/>
    </location>
    <ligand>
        <name>ATP</name>
        <dbReference type="ChEBI" id="CHEBI:30616"/>
    </ligand>
</feature>
<dbReference type="EC" id="2.7.6.1" evidence="12"/>
<dbReference type="SMART" id="SM01400">
    <property type="entry name" value="Pribosyltran_N"/>
    <property type="match status" value="1"/>
</dbReference>
<feature type="binding site" evidence="12">
    <location>
        <position position="172"/>
    </location>
    <ligand>
        <name>Mg(2+)</name>
        <dbReference type="ChEBI" id="CHEBI:18420"/>
    </ligand>
</feature>
<reference evidence="14" key="1">
    <citation type="submission" date="2021-03" db="EMBL/GenBank/DDBJ databases">
        <title>Acanthopleuribacteraceae sp. M133.</title>
        <authorList>
            <person name="Wang G."/>
        </authorList>
    </citation>
    <scope>NUCLEOTIDE SEQUENCE</scope>
    <source>
        <strain evidence="14">M133</strain>
    </source>
</reference>
<keyword evidence="6 12" id="KW-0418">Kinase</keyword>
<evidence type="ECO:0000256" key="3">
    <source>
        <dbReference type="ARBA" id="ARBA00022723"/>
    </source>
</evidence>
<dbReference type="GO" id="GO:0004749">
    <property type="term" value="F:ribose phosphate diphosphokinase activity"/>
    <property type="evidence" value="ECO:0007669"/>
    <property type="project" value="UniProtKB-UniRule"/>
</dbReference>
<dbReference type="UniPathway" id="UPA00087">
    <property type="reaction ID" value="UER00172"/>
</dbReference>
<feature type="domain" description="Ribose-phosphate pyrophosphokinase N-terminal" evidence="13">
    <location>
        <begin position="9"/>
        <end position="124"/>
    </location>
</feature>
<organism evidence="14 15">
    <name type="scientific">Sulfidibacter corallicola</name>
    <dbReference type="NCBI Taxonomy" id="2818388"/>
    <lineage>
        <taxon>Bacteria</taxon>
        <taxon>Pseudomonadati</taxon>
        <taxon>Acidobacteriota</taxon>
        <taxon>Holophagae</taxon>
        <taxon>Acanthopleuribacterales</taxon>
        <taxon>Acanthopleuribacteraceae</taxon>
        <taxon>Sulfidibacter</taxon>
    </lineage>
</organism>
<comment type="similarity">
    <text evidence="11 12">Belongs to the ribose-phosphate pyrophosphokinase family. Class I subfamily.</text>
</comment>
<dbReference type="CDD" id="cd06223">
    <property type="entry name" value="PRTases_typeI"/>
    <property type="match status" value="1"/>
</dbReference>
<evidence type="ECO:0000256" key="2">
    <source>
        <dbReference type="ARBA" id="ARBA00022679"/>
    </source>
</evidence>
<dbReference type="AlphaFoldDB" id="A0A8A4TV18"/>
<proteinExistence type="inferred from homology"/>
<dbReference type="Proteomes" id="UP000663929">
    <property type="component" value="Chromosome"/>
</dbReference>
<dbReference type="PROSITE" id="PS00114">
    <property type="entry name" value="PRPP_SYNTHASE"/>
    <property type="match status" value="1"/>
</dbReference>
<evidence type="ECO:0000256" key="11">
    <source>
        <dbReference type="ARBA" id="ARBA00061444"/>
    </source>
</evidence>